<proteinExistence type="predicted"/>
<organism evidence="1 2">
    <name type="scientific">Castor canadensis</name>
    <name type="common">American beaver</name>
    <dbReference type="NCBI Taxonomy" id="51338"/>
    <lineage>
        <taxon>Eukaryota</taxon>
        <taxon>Metazoa</taxon>
        <taxon>Chordata</taxon>
        <taxon>Craniata</taxon>
        <taxon>Vertebrata</taxon>
        <taxon>Euteleostomi</taxon>
        <taxon>Mammalia</taxon>
        <taxon>Eutheria</taxon>
        <taxon>Euarchontoglires</taxon>
        <taxon>Glires</taxon>
        <taxon>Rodentia</taxon>
        <taxon>Castorimorpha</taxon>
        <taxon>Castoridae</taxon>
        <taxon>Castor</taxon>
    </lineage>
</organism>
<evidence type="ECO:0000313" key="2">
    <source>
        <dbReference type="RefSeq" id="XP_073935678.1"/>
    </source>
</evidence>
<name>A0AC58N222_CASCN</name>
<evidence type="ECO:0000313" key="1">
    <source>
        <dbReference type="Proteomes" id="UP001732720"/>
    </source>
</evidence>
<gene>
    <name evidence="2" type="primary">LOC141424877</name>
</gene>
<dbReference type="RefSeq" id="XP_073935678.1">
    <property type="nucleotide sequence ID" value="XM_074079577.1"/>
</dbReference>
<keyword evidence="1" id="KW-1185">Reference proteome</keyword>
<reference evidence="2" key="1">
    <citation type="submission" date="2025-08" db="UniProtKB">
        <authorList>
            <consortium name="RefSeq"/>
        </authorList>
    </citation>
    <scope>IDENTIFICATION</scope>
</reference>
<protein>
    <submittedName>
        <fullName evidence="2">Uncharacterized protein</fullName>
    </submittedName>
</protein>
<sequence length="214" mass="22026">MNNGAARTGLTTPMRRKEKPEIRPGVPKVGFAAGVEASRGTRPLPRTHGGSRPPSPAGGAAAGLSLQRPAPSAPRSPPPPSPQAPPPRPSVACGRTSTNLSCPPLACSVGRTEKRLRSAARGVPASRAGHFPHRPRLLPVSPRPRRASRASLAFRASQAGAARRGGALGEPRPRAGPSARPRCPAPPTCSRDLGGTRTLPECALVQGLVRAVQG</sequence>
<dbReference type="Proteomes" id="UP001732720">
    <property type="component" value="Chromosome 7"/>
</dbReference>
<accession>A0AC58N222</accession>